<dbReference type="RefSeq" id="WP_013675579.1">
    <property type="nucleotide sequence ID" value="NC_015312.1"/>
</dbReference>
<keyword evidence="10" id="KW-1185">Reference proteome</keyword>
<dbReference type="Proteomes" id="UP000007809">
    <property type="component" value="Chromosome"/>
</dbReference>
<dbReference type="Gene3D" id="1.10.10.10">
    <property type="entry name" value="Winged helix-like DNA-binding domain superfamily/Winged helix DNA-binding domain"/>
    <property type="match status" value="2"/>
</dbReference>
<dbReference type="InterPro" id="IPR007624">
    <property type="entry name" value="RNA_pol_sigma70_r3"/>
</dbReference>
<feature type="compositionally biased region" description="Basic residues" evidence="5">
    <location>
        <begin position="287"/>
        <end position="296"/>
    </location>
</feature>
<gene>
    <name evidence="9" type="ordered locus">Psed_3478</name>
</gene>
<keyword evidence="3" id="KW-0238">DNA-binding</keyword>
<keyword evidence="1" id="KW-0805">Transcription regulation</keyword>
<dbReference type="KEGG" id="pdx:Psed_3478"/>
<dbReference type="NCBIfam" id="TIGR02937">
    <property type="entry name" value="sigma70-ECF"/>
    <property type="match status" value="1"/>
</dbReference>
<feature type="domain" description="RNA polymerase sigma-70 region 4" evidence="8">
    <location>
        <begin position="200"/>
        <end position="247"/>
    </location>
</feature>
<keyword evidence="4" id="KW-0804">Transcription</keyword>
<dbReference type="GO" id="GO:0003677">
    <property type="term" value="F:DNA binding"/>
    <property type="evidence" value="ECO:0007669"/>
    <property type="project" value="UniProtKB-KW"/>
</dbReference>
<dbReference type="EMBL" id="CP002593">
    <property type="protein sequence ID" value="AEA25660.1"/>
    <property type="molecule type" value="Genomic_DNA"/>
</dbReference>
<dbReference type="HOGENOM" id="CLU_014793_8_5_11"/>
<accession>F4CZC9</accession>
<dbReference type="Pfam" id="PF04545">
    <property type="entry name" value="Sigma70_r4"/>
    <property type="match status" value="1"/>
</dbReference>
<dbReference type="STRING" id="675635.Psed_3478"/>
<dbReference type="Gene3D" id="1.20.120.1810">
    <property type="match status" value="1"/>
</dbReference>
<dbReference type="SUPFAM" id="SSF88946">
    <property type="entry name" value="Sigma2 domain of RNA polymerase sigma factors"/>
    <property type="match status" value="1"/>
</dbReference>
<dbReference type="InterPro" id="IPR007630">
    <property type="entry name" value="RNA_pol_sigma70_r4"/>
</dbReference>
<name>F4CZC9_PSEUX</name>
<dbReference type="PANTHER" id="PTHR30385:SF4">
    <property type="entry name" value="RNA POLYMERASE SIGMA-E FACTOR"/>
    <property type="match status" value="1"/>
</dbReference>
<evidence type="ECO:0000256" key="1">
    <source>
        <dbReference type="ARBA" id="ARBA00023015"/>
    </source>
</evidence>
<dbReference type="InterPro" id="IPR036388">
    <property type="entry name" value="WH-like_DNA-bd_sf"/>
</dbReference>
<evidence type="ECO:0000259" key="8">
    <source>
        <dbReference type="Pfam" id="PF04545"/>
    </source>
</evidence>
<dbReference type="GO" id="GO:0006352">
    <property type="term" value="P:DNA-templated transcription initiation"/>
    <property type="evidence" value="ECO:0007669"/>
    <property type="project" value="InterPro"/>
</dbReference>
<feature type="domain" description="RNA polymerase sigma-70 region 3" evidence="6">
    <location>
        <begin position="115"/>
        <end position="172"/>
    </location>
</feature>
<dbReference type="PANTHER" id="PTHR30385">
    <property type="entry name" value="SIGMA FACTOR F FLAGELLAR"/>
    <property type="match status" value="1"/>
</dbReference>
<dbReference type="Pfam" id="PF04542">
    <property type="entry name" value="Sigma70_r2"/>
    <property type="match status" value="1"/>
</dbReference>
<dbReference type="InterPro" id="IPR000943">
    <property type="entry name" value="RNA_pol_sigma70"/>
</dbReference>
<dbReference type="NCBIfam" id="TIGR02980">
    <property type="entry name" value="SigBFG"/>
    <property type="match status" value="1"/>
</dbReference>
<dbReference type="Pfam" id="PF04539">
    <property type="entry name" value="Sigma70_r3"/>
    <property type="match status" value="1"/>
</dbReference>
<evidence type="ECO:0000256" key="5">
    <source>
        <dbReference type="SAM" id="MobiDB-lite"/>
    </source>
</evidence>
<dbReference type="GO" id="GO:0016987">
    <property type="term" value="F:sigma factor activity"/>
    <property type="evidence" value="ECO:0007669"/>
    <property type="project" value="UniProtKB-KW"/>
</dbReference>
<evidence type="ECO:0000256" key="4">
    <source>
        <dbReference type="ARBA" id="ARBA00023163"/>
    </source>
</evidence>
<dbReference type="SUPFAM" id="SSF88659">
    <property type="entry name" value="Sigma3 and sigma4 domains of RNA polymerase sigma factors"/>
    <property type="match status" value="2"/>
</dbReference>
<evidence type="ECO:0000256" key="2">
    <source>
        <dbReference type="ARBA" id="ARBA00023082"/>
    </source>
</evidence>
<evidence type="ECO:0000256" key="3">
    <source>
        <dbReference type="ARBA" id="ARBA00023125"/>
    </source>
</evidence>
<protein>
    <submittedName>
        <fullName evidence="9">RNA polymerase, sigma 28 subunit, Sig B/F/G subfamily</fullName>
    </submittedName>
</protein>
<dbReference type="InterPro" id="IPR007627">
    <property type="entry name" value="RNA_pol_sigma70_r2"/>
</dbReference>
<feature type="domain" description="RNA polymerase sigma-70 region 2" evidence="7">
    <location>
        <begin position="31"/>
        <end position="101"/>
    </location>
</feature>
<dbReference type="InterPro" id="IPR014322">
    <property type="entry name" value="RNA_pol_sigma-B/F/G"/>
</dbReference>
<dbReference type="eggNOG" id="COG1191">
    <property type="taxonomic scope" value="Bacteria"/>
</dbReference>
<evidence type="ECO:0000259" key="7">
    <source>
        <dbReference type="Pfam" id="PF04542"/>
    </source>
</evidence>
<keyword evidence="2" id="KW-0731">Sigma factor</keyword>
<reference evidence="9 10" key="1">
    <citation type="journal article" date="2011" name="J. Bacteriol.">
        <title>Genome sequence of the 1,4-dioxane-degrading Pseudonocardia dioxanivorans strain CB1190.</title>
        <authorList>
            <person name="Sales C.M."/>
            <person name="Mahendra S."/>
            <person name="Grostern A."/>
            <person name="Parales R.E."/>
            <person name="Goodwin L.A."/>
            <person name="Woyke T."/>
            <person name="Nolan M."/>
            <person name="Lapidus A."/>
            <person name="Chertkov O."/>
            <person name="Ovchinnikova G."/>
            <person name="Sczyrba A."/>
            <person name="Alvarez-Cohen L."/>
        </authorList>
    </citation>
    <scope>NUCLEOTIDE SEQUENCE [LARGE SCALE GENOMIC DNA]</scope>
    <source>
        <strain evidence="10">ATCC 55486 / DSM 44775 / JCM 13855 / CB1190</strain>
    </source>
</reference>
<proteinExistence type="predicted"/>
<dbReference type="CDD" id="cd06171">
    <property type="entry name" value="Sigma70_r4"/>
    <property type="match status" value="1"/>
</dbReference>
<dbReference type="PRINTS" id="PR00046">
    <property type="entry name" value="SIGMA70FCT"/>
</dbReference>
<dbReference type="AlphaFoldDB" id="F4CZC9"/>
<organism evidence="9 10">
    <name type="scientific">Pseudonocardia dioxanivorans (strain ATCC 55486 / DSM 44775 / JCM 13855 / CB1190)</name>
    <dbReference type="NCBI Taxonomy" id="675635"/>
    <lineage>
        <taxon>Bacteria</taxon>
        <taxon>Bacillati</taxon>
        <taxon>Actinomycetota</taxon>
        <taxon>Actinomycetes</taxon>
        <taxon>Pseudonocardiales</taxon>
        <taxon>Pseudonocardiaceae</taxon>
        <taxon>Pseudonocardia</taxon>
    </lineage>
</organism>
<dbReference type="InterPro" id="IPR013324">
    <property type="entry name" value="RNA_pol_sigma_r3/r4-like"/>
</dbReference>
<feature type="region of interest" description="Disordered" evidence="5">
    <location>
        <begin position="256"/>
        <end position="296"/>
    </location>
</feature>
<evidence type="ECO:0000313" key="9">
    <source>
        <dbReference type="EMBL" id="AEA25660.1"/>
    </source>
</evidence>
<dbReference type="InterPro" id="IPR014284">
    <property type="entry name" value="RNA_pol_sigma-70_dom"/>
</dbReference>
<evidence type="ECO:0000259" key="6">
    <source>
        <dbReference type="Pfam" id="PF04539"/>
    </source>
</evidence>
<sequence length="296" mass="33056">MNEYSHLSPLFTELACLPKGHRRRSRLRDRLIIEHLPLARHIAKRFSQRGEPLQDLEQVAVLGLINAVDRFDPARGPEFLAFAIPTITGEVLRWFRDRAWTIRVPRRLKELDMSISTAADRLTQELGRAPTPSEIAARLDVALSDVVESIQAREAYRCVSLDVPLSTESEDESVHNGILARTDPGVALVEDREVLSPLVDALTEREQRIVLLRFFEDMTQNEIGQEIGISQMHVSRVLTAALERLRQALTADTRGVRATAGTARTPGPGARSTGLSVAGQRCGGNAPRRRERRAPR</sequence>
<evidence type="ECO:0000313" key="10">
    <source>
        <dbReference type="Proteomes" id="UP000007809"/>
    </source>
</evidence>
<dbReference type="InterPro" id="IPR013325">
    <property type="entry name" value="RNA_pol_sigma_r2"/>
</dbReference>